<evidence type="ECO:0000259" key="1">
    <source>
        <dbReference type="SMART" id="SM00642"/>
    </source>
</evidence>
<dbReference type="Gene3D" id="3.20.20.80">
    <property type="entry name" value="Glycosidases"/>
    <property type="match status" value="1"/>
</dbReference>
<dbReference type="PANTHER" id="PTHR10357">
    <property type="entry name" value="ALPHA-AMYLASE FAMILY MEMBER"/>
    <property type="match status" value="1"/>
</dbReference>
<dbReference type="NCBIfam" id="TIGR02401">
    <property type="entry name" value="trehalose_TreY"/>
    <property type="match status" value="1"/>
</dbReference>
<dbReference type="Pfam" id="PF00128">
    <property type="entry name" value="Alpha-amylase"/>
    <property type="match status" value="1"/>
</dbReference>
<organism evidence="2 3">
    <name type="scientific">Devosia neptuniae</name>
    <dbReference type="NCBI Taxonomy" id="191302"/>
    <lineage>
        <taxon>Bacteria</taxon>
        <taxon>Pseudomonadati</taxon>
        <taxon>Pseudomonadota</taxon>
        <taxon>Alphaproteobacteria</taxon>
        <taxon>Hyphomicrobiales</taxon>
        <taxon>Devosiaceae</taxon>
        <taxon>Devosia</taxon>
    </lineage>
</organism>
<dbReference type="Gene3D" id="1.10.10.470">
    <property type="entry name" value="Maltooligosyl trehalose synthase, domain 4"/>
    <property type="match status" value="1"/>
</dbReference>
<dbReference type="InterPro" id="IPR006047">
    <property type="entry name" value="GH13_cat_dom"/>
</dbReference>
<dbReference type="InterPro" id="IPR012767">
    <property type="entry name" value="Trehalose_TreY"/>
</dbReference>
<dbReference type="EMBL" id="CP104965">
    <property type="protein sequence ID" value="UXN69414.1"/>
    <property type="molecule type" value="Genomic_DNA"/>
</dbReference>
<feature type="domain" description="Glycosyl hydrolase family 13 catalytic" evidence="1">
    <location>
        <begin position="18"/>
        <end position="737"/>
    </location>
</feature>
<keyword evidence="3" id="KW-1185">Reference proteome</keyword>
<accession>A0ABY6CAZ1</accession>
<evidence type="ECO:0000313" key="2">
    <source>
        <dbReference type="EMBL" id="UXN69414.1"/>
    </source>
</evidence>
<dbReference type="SUPFAM" id="SSF51445">
    <property type="entry name" value="(Trans)glycosidases"/>
    <property type="match status" value="1"/>
</dbReference>
<dbReference type="Gene3D" id="1.10.150.200">
    <property type="entry name" value="Maltooligosyl trehalose synthase, domain 3"/>
    <property type="match status" value="1"/>
</dbReference>
<sequence length="808" mass="88832">MIAPRASYRLQLNKHFTFADATALVPYLDDLGVSHAYLSPVLKARPGSTHGYDTVDHGQLNPELGPFEDFRRLARTLQTRGMGIILDFVPNHMGVGGADNALWLDVLKHGPASRYADWFDINWHSARPGMEGKLLVPFLGATYAESLAAGYLRLKPDGEGFAVWAHDGDKLPIRPEDASALLQHHGSAGAVITTHTGQAGHAESWSALDSLIATQHWRLVHFSTGADEINYRRFFVNSDLAGIRVERPDVFAHVHALIFSLIEEGLVDGLRIDHIDGLLDPKGYLETLRARCPRPIYLVVEKILAPHEALRKDWPIDGTTGYEVGAQLIRVLTRGAGEPAVSQNYAAFVGEVTPLHEEIYHCKLRVMDNELAAELAALARYFAAIAWSEAATADLSEAGLRRALREIIAQLQVYRSYADHTGMTARDRREIGYAVARARRQQKQIQPMLFDFVGAVLGGTLGAAYDPRAIARAVGRFQQYCGPVMAKGFEDTALYRYNRLVALNDVGAHPDRFALSVAAFHDSNRRRQANHPISMLATSTHDSKRGEDIRALIAAIADAPDLWATAVAEWRAMLAVDGRDTIHPNDLYLLFQLLLGGWPVSGDADDLCARLQGAMVKSLREARLRSDWGVNDTAYEAAVTGFVEQALVNDRFLASFQASSAPLRQTGQRKALIQAALKLTIPGVPDIYRGAEDWEQSFVDPDNRRPVDFAALARRLAQPLPGRDDKLILTQSLLQLRRRLSGLFSEGSYEAVDCGPDVLAFRRRLGADELVVLADLSLGHDAGLPTIADLPTIYGSAAGPVWIMAGKR</sequence>
<name>A0ABY6CAZ1_9HYPH</name>
<gene>
    <name evidence="2" type="primary">treY</name>
    <name evidence="2" type="ORF">N8A98_19635</name>
</gene>
<protein>
    <submittedName>
        <fullName evidence="2">Malto-oligosyltrehalose synthase</fullName>
    </submittedName>
</protein>
<dbReference type="Proteomes" id="UP001061862">
    <property type="component" value="Chromosome"/>
</dbReference>
<evidence type="ECO:0000313" key="3">
    <source>
        <dbReference type="Proteomes" id="UP001061862"/>
    </source>
</evidence>
<dbReference type="PANTHER" id="PTHR10357:SF216">
    <property type="entry name" value="MALTOOLIGOSYL TREHALOSE SYNTHASE-RELATED"/>
    <property type="match status" value="1"/>
</dbReference>
<dbReference type="RefSeq" id="WP_262167859.1">
    <property type="nucleotide sequence ID" value="NZ_CP104965.1"/>
</dbReference>
<dbReference type="InterPro" id="IPR017853">
    <property type="entry name" value="GH"/>
</dbReference>
<reference evidence="2 3" key="1">
    <citation type="submission" date="2022-09" db="EMBL/GenBank/DDBJ databases">
        <title>Interaction between co-microsymbionts with complementary sets of symbiotic genes in legume-rhizobium systems.</title>
        <authorList>
            <person name="Safronova V."/>
            <person name="Sazanova A."/>
            <person name="Afonin A."/>
            <person name="Chirak E."/>
        </authorList>
    </citation>
    <scope>NUCLEOTIDE SEQUENCE [LARGE SCALE GENOMIC DNA]</scope>
    <source>
        <strain evidence="2 3">A18/4-1</strain>
    </source>
</reference>
<dbReference type="InterPro" id="IPR013797">
    <property type="entry name" value="Maltooligo_trehalose_synth_4"/>
</dbReference>
<proteinExistence type="predicted"/>
<dbReference type="CDD" id="cd11336">
    <property type="entry name" value="AmyAc_MTSase"/>
    <property type="match status" value="1"/>
</dbReference>
<dbReference type="SMART" id="SM00642">
    <property type="entry name" value="Aamy"/>
    <property type="match status" value="1"/>
</dbReference>
<dbReference type="Gene3D" id="3.30.1590.10">
    <property type="entry name" value="Maltooligosyl trehalose synthase, domain 2"/>
    <property type="match status" value="1"/>
</dbReference>